<keyword evidence="3" id="KW-1185">Reference proteome</keyword>
<protein>
    <submittedName>
        <fullName evidence="2">DUF4446 family protein</fullName>
    </submittedName>
</protein>
<keyword evidence="1" id="KW-1133">Transmembrane helix</keyword>
<evidence type="ECO:0000256" key="1">
    <source>
        <dbReference type="SAM" id="Phobius"/>
    </source>
</evidence>
<sequence>MDYNIVSTYITANLPIIILIMATVFIVMFFLSIALLISNRKLKKRYDLMMKDADKGSLEDMIRSYQRKVDTSYVDTKLAVEEIKLLSNQINHCIQKVGVVRYKAFDDVGSDLSYSVAMLDNKNDGVVITSIFGRNMSTSYAKPISKGTSKYALSEEENYAMNKALGLEKK</sequence>
<reference evidence="2" key="1">
    <citation type="submission" date="2021-03" db="EMBL/GenBank/DDBJ databases">
        <title>Proteiniclasticum marinus sp. nov., isolated from tidal flat sediment.</title>
        <authorList>
            <person name="Namirimu T."/>
            <person name="Yang J.-A."/>
            <person name="Yang S.-H."/>
            <person name="Kim Y.-J."/>
            <person name="Kwon K.K."/>
        </authorList>
    </citation>
    <scope>NUCLEOTIDE SEQUENCE</scope>
    <source>
        <strain evidence="2">SCR006</strain>
    </source>
</reference>
<keyword evidence="1" id="KW-0472">Membrane</keyword>
<gene>
    <name evidence="2" type="ORF">J3A84_11425</name>
</gene>
<proteinExistence type="predicted"/>
<name>A0A939HAM6_9CLOT</name>
<organism evidence="2 3">
    <name type="scientific">Proteiniclasticum aestuarii</name>
    <dbReference type="NCBI Taxonomy" id="2817862"/>
    <lineage>
        <taxon>Bacteria</taxon>
        <taxon>Bacillati</taxon>
        <taxon>Bacillota</taxon>
        <taxon>Clostridia</taxon>
        <taxon>Eubacteriales</taxon>
        <taxon>Clostridiaceae</taxon>
        <taxon>Proteiniclasticum</taxon>
    </lineage>
</organism>
<dbReference type="EMBL" id="JAFNJU010000008">
    <property type="protein sequence ID" value="MBO1265639.1"/>
    <property type="molecule type" value="Genomic_DNA"/>
</dbReference>
<dbReference type="RefSeq" id="WP_207600158.1">
    <property type="nucleotide sequence ID" value="NZ_JAFNJU010000008.1"/>
</dbReference>
<evidence type="ECO:0000313" key="2">
    <source>
        <dbReference type="EMBL" id="MBO1265639.1"/>
    </source>
</evidence>
<keyword evidence="1" id="KW-0812">Transmembrane</keyword>
<dbReference type="Pfam" id="PF14584">
    <property type="entry name" value="DUF4446"/>
    <property type="match status" value="1"/>
</dbReference>
<dbReference type="Proteomes" id="UP000664218">
    <property type="component" value="Unassembled WGS sequence"/>
</dbReference>
<feature type="transmembrane region" description="Helical" evidence="1">
    <location>
        <begin position="12"/>
        <end position="37"/>
    </location>
</feature>
<dbReference type="InterPro" id="IPR027981">
    <property type="entry name" value="DUF4446"/>
</dbReference>
<accession>A0A939HAM6</accession>
<comment type="caution">
    <text evidence="2">The sequence shown here is derived from an EMBL/GenBank/DDBJ whole genome shotgun (WGS) entry which is preliminary data.</text>
</comment>
<dbReference type="AlphaFoldDB" id="A0A939HAM6"/>
<evidence type="ECO:0000313" key="3">
    <source>
        <dbReference type="Proteomes" id="UP000664218"/>
    </source>
</evidence>